<dbReference type="eggNOG" id="ENOG502QV53">
    <property type="taxonomic scope" value="Eukaryota"/>
</dbReference>
<evidence type="ECO:0000256" key="1">
    <source>
        <dbReference type="SAM" id="MobiDB-lite"/>
    </source>
</evidence>
<proteinExistence type="predicted"/>
<dbReference type="AlphaFoldDB" id="H1VNP1"/>
<dbReference type="Proteomes" id="UP000007174">
    <property type="component" value="Unassembled WGS sequence"/>
</dbReference>
<dbReference type="HOGENOM" id="CLU_2183775_0_0_1"/>
<feature type="region of interest" description="Disordered" evidence="1">
    <location>
        <begin position="1"/>
        <end position="79"/>
    </location>
</feature>
<dbReference type="VEuPathDB" id="FungiDB:CH63R_04524"/>
<name>H1VNP1_COLHI</name>
<dbReference type="EMBL" id="CACQ02004979">
    <property type="protein sequence ID" value="CCF41845.1"/>
    <property type="molecule type" value="Genomic_DNA"/>
</dbReference>
<dbReference type="STRING" id="759273.H1VNP1"/>
<accession>H1VNP1</accession>
<sequence>MQGFQPQSQQHLHQQQQQQQQQQQPQSQGQEQNSNSNNNNNNSLNNNLWTANFDGLMPDGQSPSDSWSTGSAQGQPVPNTLNVEDWFQFFGINNGDLANMNLDLGLGPQ</sequence>
<protein>
    <submittedName>
        <fullName evidence="2">Uncharacterized protein</fullName>
    </submittedName>
</protein>
<organism evidence="2 3">
    <name type="scientific">Colletotrichum higginsianum (strain IMI 349063)</name>
    <name type="common">Crucifer anthracnose fungus</name>
    <dbReference type="NCBI Taxonomy" id="759273"/>
    <lineage>
        <taxon>Eukaryota</taxon>
        <taxon>Fungi</taxon>
        <taxon>Dikarya</taxon>
        <taxon>Ascomycota</taxon>
        <taxon>Pezizomycotina</taxon>
        <taxon>Sordariomycetes</taxon>
        <taxon>Hypocreomycetidae</taxon>
        <taxon>Glomerellales</taxon>
        <taxon>Glomerellaceae</taxon>
        <taxon>Colletotrichum</taxon>
        <taxon>Colletotrichum destructivum species complex</taxon>
    </lineage>
</organism>
<feature type="compositionally biased region" description="Polar residues" evidence="1">
    <location>
        <begin position="61"/>
        <end position="79"/>
    </location>
</feature>
<evidence type="ECO:0000313" key="3">
    <source>
        <dbReference type="Proteomes" id="UP000007174"/>
    </source>
</evidence>
<reference evidence="3" key="1">
    <citation type="journal article" date="2012" name="Nat. Genet.">
        <title>Lifestyle transitions in plant pathogenic Colletotrichum fungi deciphered by genome and transcriptome analyses.</title>
        <authorList>
            <person name="O'Connell R.J."/>
            <person name="Thon M.R."/>
            <person name="Hacquard S."/>
            <person name="Amyotte S.G."/>
            <person name="Kleemann J."/>
            <person name="Torres M.F."/>
            <person name="Damm U."/>
            <person name="Buiate E.A."/>
            <person name="Epstein L."/>
            <person name="Alkan N."/>
            <person name="Altmueller J."/>
            <person name="Alvarado-Balderrama L."/>
            <person name="Bauser C.A."/>
            <person name="Becker C."/>
            <person name="Birren B.W."/>
            <person name="Chen Z."/>
            <person name="Choi J."/>
            <person name="Crouch J.A."/>
            <person name="Duvick J.P."/>
            <person name="Farman M.A."/>
            <person name="Gan P."/>
            <person name="Heiman D."/>
            <person name="Henrissat B."/>
            <person name="Howard R.J."/>
            <person name="Kabbage M."/>
            <person name="Koch C."/>
            <person name="Kracher B."/>
            <person name="Kubo Y."/>
            <person name="Law A.D."/>
            <person name="Lebrun M.-H."/>
            <person name="Lee Y.-H."/>
            <person name="Miyara I."/>
            <person name="Moore N."/>
            <person name="Neumann U."/>
            <person name="Nordstroem K."/>
            <person name="Panaccione D.G."/>
            <person name="Panstruga R."/>
            <person name="Place M."/>
            <person name="Proctor R.H."/>
            <person name="Prusky D."/>
            <person name="Rech G."/>
            <person name="Reinhardt R."/>
            <person name="Rollins J.A."/>
            <person name="Rounsley S."/>
            <person name="Schardl C.L."/>
            <person name="Schwartz D.C."/>
            <person name="Shenoy N."/>
            <person name="Shirasu K."/>
            <person name="Sikhakolli U.R."/>
            <person name="Stueber K."/>
            <person name="Sukno S.A."/>
            <person name="Sweigard J.A."/>
            <person name="Takano Y."/>
            <person name="Takahara H."/>
            <person name="Trail F."/>
            <person name="van der Does H.C."/>
            <person name="Voll L.M."/>
            <person name="Will I."/>
            <person name="Young S."/>
            <person name="Zeng Q."/>
            <person name="Zhang J."/>
            <person name="Zhou S."/>
            <person name="Dickman M.B."/>
            <person name="Schulze-Lefert P."/>
            <person name="Ver Loren van Themaat E."/>
            <person name="Ma L.-J."/>
            <person name="Vaillancourt L.J."/>
        </authorList>
    </citation>
    <scope>NUCLEOTIDE SEQUENCE [LARGE SCALE GENOMIC DNA]</scope>
    <source>
        <strain evidence="3">IMI 349063</strain>
    </source>
</reference>
<feature type="compositionally biased region" description="Low complexity" evidence="1">
    <location>
        <begin position="1"/>
        <end position="47"/>
    </location>
</feature>
<evidence type="ECO:0000313" key="2">
    <source>
        <dbReference type="EMBL" id="CCF41845.1"/>
    </source>
</evidence>
<gene>
    <name evidence="2" type="ORF">CH063_02694</name>
</gene>